<reference evidence="11" key="1">
    <citation type="journal article" date="2019" name="Int. J. Syst. Evol. Microbiol.">
        <title>The Global Catalogue of Microorganisms (GCM) 10K type strain sequencing project: providing services to taxonomists for standard genome sequencing and annotation.</title>
        <authorList>
            <consortium name="The Broad Institute Genomics Platform"/>
            <consortium name="The Broad Institute Genome Sequencing Center for Infectious Disease"/>
            <person name="Wu L."/>
            <person name="Ma J."/>
        </authorList>
    </citation>
    <scope>NUCLEOTIDE SEQUENCE [LARGE SCALE GENOMIC DNA]</scope>
    <source>
        <strain evidence="11">NBRC 111981</strain>
    </source>
</reference>
<keyword evidence="1 6" id="KW-0645">Protease</keyword>
<evidence type="ECO:0000259" key="8">
    <source>
        <dbReference type="Pfam" id="PF01435"/>
    </source>
</evidence>
<evidence type="ECO:0000256" key="3">
    <source>
        <dbReference type="ARBA" id="ARBA00022801"/>
    </source>
</evidence>
<accession>A0ABQ5X7C1</accession>
<feature type="domain" description="Peptidase M48" evidence="8">
    <location>
        <begin position="155"/>
        <end position="334"/>
    </location>
</feature>
<dbReference type="Proteomes" id="UP001156627">
    <property type="component" value="Unassembled WGS sequence"/>
</dbReference>
<evidence type="ECO:0000313" key="11">
    <source>
        <dbReference type="Proteomes" id="UP001156627"/>
    </source>
</evidence>
<dbReference type="InterPro" id="IPR055518">
    <property type="entry name" value="DUF7092"/>
</dbReference>
<evidence type="ECO:0000256" key="4">
    <source>
        <dbReference type="ARBA" id="ARBA00022833"/>
    </source>
</evidence>
<keyword evidence="2" id="KW-0479">Metal-binding</keyword>
<keyword evidence="7" id="KW-0812">Transmembrane</keyword>
<keyword evidence="11" id="KW-1185">Reference proteome</keyword>
<comment type="cofactor">
    <cofactor evidence="6">
        <name>Zn(2+)</name>
        <dbReference type="ChEBI" id="CHEBI:29105"/>
    </cofactor>
    <text evidence="6">Binds 1 zinc ion per subunit.</text>
</comment>
<dbReference type="Pfam" id="PF01435">
    <property type="entry name" value="Peptidase_M48"/>
    <property type="match status" value="1"/>
</dbReference>
<dbReference type="CDD" id="cd07332">
    <property type="entry name" value="M48C_Oma1_like"/>
    <property type="match status" value="1"/>
</dbReference>
<sequence>MVSGEYHDGRSTRIRRVQVMLEGDQLSWRGDDVQGAAQLVQVNVSARMIGVPFTLRLPNGAQLQIAHDDMPGDWLRGRHRIETLVDWLERKRWVALASVLVIGLSLFGWLEYGMPWMADRIAARMPQRMDVAMGQQALTLMRGRMLLPSHLPAERQAHLRELFDRFSRNVTGLPAVHLAIYDSPSIGANAFALPDGTVVFTDTLLKALPDDASFIAVSAHELGHLAYHHQMREVMRNVGLTVMISMAFGDVTSLSGISAAVPTFLLNNHYSRAFEADADDFAFQALARQGIDPIAFADAMHALERAHPGAADGREVRYMSNHPLDAERIAKAEAASRQFRKL</sequence>
<evidence type="ECO:0000256" key="2">
    <source>
        <dbReference type="ARBA" id="ARBA00022723"/>
    </source>
</evidence>
<keyword evidence="7" id="KW-0472">Membrane</keyword>
<feature type="transmembrane region" description="Helical" evidence="7">
    <location>
        <begin position="93"/>
        <end position="110"/>
    </location>
</feature>
<evidence type="ECO:0000256" key="6">
    <source>
        <dbReference type="RuleBase" id="RU003983"/>
    </source>
</evidence>
<proteinExistence type="inferred from homology"/>
<keyword evidence="4 6" id="KW-0862">Zinc</keyword>
<name>A0ABQ5X7C1_9GAMM</name>
<evidence type="ECO:0000313" key="10">
    <source>
        <dbReference type="EMBL" id="GLQ87520.1"/>
    </source>
</evidence>
<feature type="domain" description="DUF7092" evidence="9">
    <location>
        <begin position="1"/>
        <end position="77"/>
    </location>
</feature>
<dbReference type="Pfam" id="PF23368">
    <property type="entry name" value="DUF7092"/>
    <property type="match status" value="1"/>
</dbReference>
<keyword evidence="7" id="KW-1133">Transmembrane helix</keyword>
<dbReference type="PANTHER" id="PTHR22726">
    <property type="entry name" value="METALLOENDOPEPTIDASE OMA1"/>
    <property type="match status" value="1"/>
</dbReference>
<dbReference type="Gene3D" id="3.30.2010.10">
    <property type="entry name" value="Metalloproteases ('zincins'), catalytic domain"/>
    <property type="match status" value="1"/>
</dbReference>
<evidence type="ECO:0000256" key="1">
    <source>
        <dbReference type="ARBA" id="ARBA00022670"/>
    </source>
</evidence>
<dbReference type="RefSeq" id="WP_284330969.1">
    <property type="nucleotide sequence ID" value="NZ_BSOA01000007.1"/>
</dbReference>
<dbReference type="InterPro" id="IPR051156">
    <property type="entry name" value="Mito/Outer_Membr_Metalloprot"/>
</dbReference>
<comment type="caution">
    <text evidence="10">The sequence shown here is derived from an EMBL/GenBank/DDBJ whole genome shotgun (WGS) entry which is preliminary data.</text>
</comment>
<dbReference type="InterPro" id="IPR001915">
    <property type="entry name" value="Peptidase_M48"/>
</dbReference>
<comment type="similarity">
    <text evidence="6">Belongs to the peptidase M48 family.</text>
</comment>
<evidence type="ECO:0000256" key="7">
    <source>
        <dbReference type="SAM" id="Phobius"/>
    </source>
</evidence>
<organism evidence="10 11">
    <name type="scientific">Dyella flagellata</name>
    <dbReference type="NCBI Taxonomy" id="1867833"/>
    <lineage>
        <taxon>Bacteria</taxon>
        <taxon>Pseudomonadati</taxon>
        <taxon>Pseudomonadota</taxon>
        <taxon>Gammaproteobacteria</taxon>
        <taxon>Lysobacterales</taxon>
        <taxon>Rhodanobacteraceae</taxon>
        <taxon>Dyella</taxon>
    </lineage>
</organism>
<keyword evidence="5 6" id="KW-0482">Metalloprotease</keyword>
<protein>
    <submittedName>
        <fullName evidence="10">Peptidase M48</fullName>
    </submittedName>
</protein>
<dbReference type="PANTHER" id="PTHR22726:SF1">
    <property type="entry name" value="METALLOENDOPEPTIDASE OMA1, MITOCHONDRIAL"/>
    <property type="match status" value="1"/>
</dbReference>
<dbReference type="EMBL" id="BSOA01000007">
    <property type="protein sequence ID" value="GLQ87520.1"/>
    <property type="molecule type" value="Genomic_DNA"/>
</dbReference>
<gene>
    <name evidence="10" type="ORF">GCM10007898_10860</name>
</gene>
<evidence type="ECO:0000256" key="5">
    <source>
        <dbReference type="ARBA" id="ARBA00023049"/>
    </source>
</evidence>
<keyword evidence="3 6" id="KW-0378">Hydrolase</keyword>
<evidence type="ECO:0000259" key="9">
    <source>
        <dbReference type="Pfam" id="PF23368"/>
    </source>
</evidence>